<keyword evidence="1" id="KW-0472">Membrane</keyword>
<accession>A0A150FBQ0</accession>
<evidence type="ECO:0000313" key="2">
    <source>
        <dbReference type="EMBL" id="KXZ22737.1"/>
    </source>
</evidence>
<dbReference type="EMBL" id="LSBA01000004">
    <property type="protein sequence ID" value="KXZ22737.1"/>
    <property type="molecule type" value="Genomic_DNA"/>
</dbReference>
<protein>
    <submittedName>
        <fullName evidence="2">Uncharacterized protein</fullName>
    </submittedName>
</protein>
<evidence type="ECO:0000313" key="3">
    <source>
        <dbReference type="Proteomes" id="UP000075430"/>
    </source>
</evidence>
<sequence length="216" mass="24185">MIITFFSQKTVSLFLLLVSLFSSVTLYNGYTIADYIFQSLGFSAWSKTGTHISVIPGIVLYFGALIWCSILFRRTLPTAAFSLFLLSMGAASCIRPVSEEIAFFLKPKTPETEAVEYLKHRSECSHIIERKRARMNCTLSINHYGKEEQIISVTPDLSKDIKGVTFKSKTFTVQPRSKTIIKTRFTGIYEGAAASDAGWTSKPEVKVTPAHRYTAE</sequence>
<keyword evidence="3" id="KW-1185">Reference proteome</keyword>
<feature type="transmembrane region" description="Helical" evidence="1">
    <location>
        <begin position="50"/>
        <end position="72"/>
    </location>
</feature>
<feature type="transmembrane region" description="Helical" evidence="1">
    <location>
        <begin position="79"/>
        <end position="98"/>
    </location>
</feature>
<dbReference type="Proteomes" id="UP000075430">
    <property type="component" value="Unassembled WGS sequence"/>
</dbReference>
<dbReference type="OrthoDB" id="2923035at2"/>
<comment type="caution">
    <text evidence="2">The sequence shown here is derived from an EMBL/GenBank/DDBJ whole genome shotgun (WGS) entry which is preliminary data.</text>
</comment>
<dbReference type="STRING" id="1793963.AXI58_08175"/>
<keyword evidence="1" id="KW-1133">Transmembrane helix</keyword>
<name>A0A150FBQ0_9BACI</name>
<proteinExistence type="predicted"/>
<reference evidence="3" key="1">
    <citation type="submission" date="2016-02" db="EMBL/GenBank/DDBJ databases">
        <authorList>
            <person name="Dunlap C."/>
        </authorList>
    </citation>
    <scope>NUCLEOTIDE SEQUENCE [LARGE SCALE GENOMIC DNA]</scope>
    <source>
        <strain evidence="3">NRRL B-41092</strain>
    </source>
</reference>
<dbReference type="AlphaFoldDB" id="A0A150FBQ0"/>
<gene>
    <name evidence="2" type="ORF">AXI58_08175</name>
</gene>
<organism evidence="2 3">
    <name type="scientific">Bacillus nakamurai</name>
    <dbReference type="NCBI Taxonomy" id="1793963"/>
    <lineage>
        <taxon>Bacteria</taxon>
        <taxon>Bacillati</taxon>
        <taxon>Bacillota</taxon>
        <taxon>Bacilli</taxon>
        <taxon>Bacillales</taxon>
        <taxon>Bacillaceae</taxon>
        <taxon>Bacillus</taxon>
    </lineage>
</organism>
<evidence type="ECO:0000256" key="1">
    <source>
        <dbReference type="SAM" id="Phobius"/>
    </source>
</evidence>
<keyword evidence="1" id="KW-0812">Transmembrane</keyword>